<feature type="compositionally biased region" description="Basic and acidic residues" evidence="7">
    <location>
        <begin position="235"/>
        <end position="247"/>
    </location>
</feature>
<evidence type="ECO:0000256" key="5">
    <source>
        <dbReference type="ARBA" id="ARBA00045658"/>
    </source>
</evidence>
<evidence type="ECO:0000256" key="1">
    <source>
        <dbReference type="ARBA" id="ARBA00022741"/>
    </source>
</evidence>
<feature type="region of interest" description="Disordered" evidence="7">
    <location>
        <begin position="226"/>
        <end position="257"/>
    </location>
</feature>
<evidence type="ECO:0000259" key="8">
    <source>
        <dbReference type="SMART" id="SM00833"/>
    </source>
</evidence>
<accession>A0A3M9X246</accession>
<dbReference type="PANTHER" id="PTHR13748:SF62">
    <property type="entry name" value="COBW DOMAIN-CONTAINING PROTEIN"/>
    <property type="match status" value="1"/>
</dbReference>
<dbReference type="InterPro" id="IPR051316">
    <property type="entry name" value="Zinc-reg_GTPase_activator"/>
</dbReference>
<protein>
    <submittedName>
        <fullName evidence="9">GTP-binding protein</fullName>
    </submittedName>
</protein>
<dbReference type="SMART" id="SM00833">
    <property type="entry name" value="CobW_C"/>
    <property type="match status" value="1"/>
</dbReference>
<keyword evidence="3" id="KW-0143">Chaperone</keyword>
<dbReference type="InterPro" id="IPR003495">
    <property type="entry name" value="CobW/HypB/UreG_nucleotide-bd"/>
</dbReference>
<name>A0A3M9X246_9HYPH</name>
<gene>
    <name evidence="9" type="ORF">DNR46_30685</name>
</gene>
<dbReference type="SUPFAM" id="SSF90002">
    <property type="entry name" value="Hypothetical protein YjiA, C-terminal domain"/>
    <property type="match status" value="1"/>
</dbReference>
<dbReference type="EMBL" id="QKOD01000013">
    <property type="protein sequence ID" value="RNJ42099.1"/>
    <property type="molecule type" value="Genomic_DNA"/>
</dbReference>
<dbReference type="RefSeq" id="WP_123169957.1">
    <property type="nucleotide sequence ID" value="NZ_QKOD01000013.1"/>
</dbReference>
<reference evidence="9 10" key="1">
    <citation type="journal article" date="2018" name="Mol. Plant Microbe Interact.">
        <title>Taxonomically Different Co-Microsymbionts of a Relict Legume, Oxytropis popoviana, Have Complementary Sets of Symbiotic Genes and Together Increase the Efficiency of Plant Nodulation.</title>
        <authorList>
            <person name="Safronova V."/>
            <person name="Belimov A."/>
            <person name="Sazanova A."/>
            <person name="Chirak E."/>
            <person name="Verkhozina A."/>
            <person name="Kuznetsova I."/>
            <person name="Andronov E."/>
            <person name="Puhalsky J."/>
            <person name="Tikhonovich I."/>
        </authorList>
    </citation>
    <scope>NUCLEOTIDE SEQUENCE [LARGE SCALE GENOMIC DNA]</scope>
    <source>
        <strain evidence="9 10">Opo-235</strain>
    </source>
</reference>
<dbReference type="GO" id="GO:0000166">
    <property type="term" value="F:nucleotide binding"/>
    <property type="evidence" value="ECO:0007669"/>
    <property type="project" value="UniProtKB-KW"/>
</dbReference>
<evidence type="ECO:0000256" key="4">
    <source>
        <dbReference type="ARBA" id="ARBA00034320"/>
    </source>
</evidence>
<evidence type="ECO:0000256" key="6">
    <source>
        <dbReference type="ARBA" id="ARBA00049117"/>
    </source>
</evidence>
<dbReference type="GO" id="GO:0016787">
    <property type="term" value="F:hydrolase activity"/>
    <property type="evidence" value="ECO:0007669"/>
    <property type="project" value="UniProtKB-KW"/>
</dbReference>
<keyword evidence="1" id="KW-0547">Nucleotide-binding</keyword>
<comment type="function">
    <text evidence="5">Zinc chaperone that directly transfers zinc cofactor to target proteins, thereby activating them. Zinc is transferred from the CXCC motif in the GTPase domain to the zinc binding site in target proteins in a process requiring GTP hydrolysis.</text>
</comment>
<evidence type="ECO:0000256" key="3">
    <source>
        <dbReference type="ARBA" id="ARBA00023186"/>
    </source>
</evidence>
<keyword evidence="2" id="KW-0378">Hydrolase</keyword>
<dbReference type="CDD" id="cd03112">
    <property type="entry name" value="CobW-like"/>
    <property type="match status" value="1"/>
</dbReference>
<evidence type="ECO:0000313" key="10">
    <source>
        <dbReference type="Proteomes" id="UP000275436"/>
    </source>
</evidence>
<feature type="domain" description="CobW C-terminal" evidence="8">
    <location>
        <begin position="257"/>
        <end position="352"/>
    </location>
</feature>
<dbReference type="Pfam" id="PF02492">
    <property type="entry name" value="cobW"/>
    <property type="match status" value="1"/>
</dbReference>
<dbReference type="Pfam" id="PF07683">
    <property type="entry name" value="CobW_C"/>
    <property type="match status" value="1"/>
</dbReference>
<proteinExistence type="inferred from homology"/>
<comment type="catalytic activity">
    <reaction evidence="6">
        <text>GTP + H2O = GDP + phosphate + H(+)</text>
        <dbReference type="Rhea" id="RHEA:19669"/>
        <dbReference type="ChEBI" id="CHEBI:15377"/>
        <dbReference type="ChEBI" id="CHEBI:15378"/>
        <dbReference type="ChEBI" id="CHEBI:37565"/>
        <dbReference type="ChEBI" id="CHEBI:43474"/>
        <dbReference type="ChEBI" id="CHEBI:58189"/>
    </reaction>
    <physiologicalReaction direction="left-to-right" evidence="6">
        <dbReference type="Rhea" id="RHEA:19670"/>
    </physiologicalReaction>
</comment>
<evidence type="ECO:0000313" key="9">
    <source>
        <dbReference type="EMBL" id="RNJ42099.1"/>
    </source>
</evidence>
<sequence length="375" mass="40713">MNGFPIPVSVLTGFLGAGKTTLLNRLLKDPVLADTAVIINEYGEVAIDHLLVEQASDGIIQLSDGCLCCTVRGELVDTLADLVDRLQTGRLARLARVIVETTGLADPAPVLQSIMAHPALVQAFRLDGVIALVDAVNGNATLDAHVEAVKQVAVADRIVLSKVDLVTDTGDLDTLRARLRQINPGAELLDAGHSTTGVAALFDCGLYNPATKSADVRRWLGEEAAHDHAHGHHHDSHDHGHDHDHSHDHGHRHDSRVRSYSLVHDGPVPFSAIEMFLDLLRSTHGEKLLRMKGVIELSEDPSRPLVIHGVQKILHPPARLPAWPDGQRGTRLVLITLDMPEDYVRRLFAAFTNRPSIDTPDRAALENNPLAIAGR</sequence>
<dbReference type="SUPFAM" id="SSF52540">
    <property type="entry name" value="P-loop containing nucleoside triphosphate hydrolases"/>
    <property type="match status" value="1"/>
</dbReference>
<dbReference type="GO" id="GO:0005737">
    <property type="term" value="C:cytoplasm"/>
    <property type="evidence" value="ECO:0007669"/>
    <property type="project" value="TreeGrafter"/>
</dbReference>
<dbReference type="Gene3D" id="3.30.1220.10">
    <property type="entry name" value="CobW-like, C-terminal domain"/>
    <property type="match status" value="1"/>
</dbReference>
<evidence type="ECO:0000256" key="2">
    <source>
        <dbReference type="ARBA" id="ARBA00022801"/>
    </source>
</evidence>
<evidence type="ECO:0000256" key="7">
    <source>
        <dbReference type="SAM" id="MobiDB-lite"/>
    </source>
</evidence>
<organism evidence="9 10">
    <name type="scientific">Mesorhizobium japonicum</name>
    <dbReference type="NCBI Taxonomy" id="2066070"/>
    <lineage>
        <taxon>Bacteria</taxon>
        <taxon>Pseudomonadati</taxon>
        <taxon>Pseudomonadota</taxon>
        <taxon>Alphaproteobacteria</taxon>
        <taxon>Hyphomicrobiales</taxon>
        <taxon>Phyllobacteriaceae</taxon>
        <taxon>Mesorhizobium</taxon>
    </lineage>
</organism>
<dbReference type="InterPro" id="IPR036627">
    <property type="entry name" value="CobW-likC_sf"/>
</dbReference>
<comment type="similarity">
    <text evidence="4">Belongs to the SIMIBI class G3E GTPase family. ZNG1 subfamily.</text>
</comment>
<comment type="caution">
    <text evidence="9">The sequence shown here is derived from an EMBL/GenBank/DDBJ whole genome shotgun (WGS) entry which is preliminary data.</text>
</comment>
<dbReference type="Proteomes" id="UP000275436">
    <property type="component" value="Unassembled WGS sequence"/>
</dbReference>
<dbReference type="InterPro" id="IPR027417">
    <property type="entry name" value="P-loop_NTPase"/>
</dbReference>
<dbReference type="PANTHER" id="PTHR13748">
    <property type="entry name" value="COBW-RELATED"/>
    <property type="match status" value="1"/>
</dbReference>
<dbReference type="InterPro" id="IPR011629">
    <property type="entry name" value="CobW-like_C"/>
</dbReference>
<dbReference type="Gene3D" id="3.40.50.300">
    <property type="entry name" value="P-loop containing nucleotide triphosphate hydrolases"/>
    <property type="match status" value="1"/>
</dbReference>
<dbReference type="AlphaFoldDB" id="A0A3M9X246"/>